<dbReference type="Gene3D" id="2.60.450.10">
    <property type="entry name" value="Lipopolysaccharide (LPS) transport protein A like domain"/>
    <property type="match status" value="1"/>
</dbReference>
<keyword evidence="5" id="KW-0472">Membrane</keyword>
<protein>
    <recommendedName>
        <fullName evidence="8">LPS export ABC transporter periplasmic protein LptC</fullName>
    </recommendedName>
</protein>
<dbReference type="GO" id="GO:0005886">
    <property type="term" value="C:plasma membrane"/>
    <property type="evidence" value="ECO:0007669"/>
    <property type="project" value="InterPro"/>
</dbReference>
<name>A0A172YEJ9_9GAMM</name>
<evidence type="ECO:0000256" key="1">
    <source>
        <dbReference type="ARBA" id="ARBA00022475"/>
    </source>
</evidence>
<dbReference type="GO" id="GO:0030288">
    <property type="term" value="C:outer membrane-bounded periplasmic space"/>
    <property type="evidence" value="ECO:0007669"/>
    <property type="project" value="TreeGrafter"/>
</dbReference>
<dbReference type="KEGG" id="haa:A5892_08580"/>
<dbReference type="InterPro" id="IPR026265">
    <property type="entry name" value="LptC"/>
</dbReference>
<dbReference type="InterPro" id="IPR052363">
    <property type="entry name" value="LPS_export_LptC"/>
</dbReference>
<dbReference type="RefSeq" id="WP_064122458.1">
    <property type="nucleotide sequence ID" value="NZ_CP015243.1"/>
</dbReference>
<keyword evidence="1" id="KW-1003">Cell membrane</keyword>
<evidence type="ECO:0000256" key="5">
    <source>
        <dbReference type="ARBA" id="ARBA00023136"/>
    </source>
</evidence>
<dbReference type="Proteomes" id="UP000077875">
    <property type="component" value="Chromosome"/>
</dbReference>
<keyword evidence="7" id="KW-1185">Reference proteome</keyword>
<keyword evidence="2" id="KW-0997">Cell inner membrane</keyword>
<evidence type="ECO:0000313" key="7">
    <source>
        <dbReference type="Proteomes" id="UP000077875"/>
    </source>
</evidence>
<dbReference type="STRING" id="376489.A5892_08580"/>
<dbReference type="Pfam" id="PF06835">
    <property type="entry name" value="LptC"/>
    <property type="match status" value="1"/>
</dbReference>
<accession>A0A172YEJ9</accession>
<evidence type="ECO:0000256" key="2">
    <source>
        <dbReference type="ARBA" id="ARBA00022519"/>
    </source>
</evidence>
<evidence type="ECO:0000256" key="3">
    <source>
        <dbReference type="ARBA" id="ARBA00022692"/>
    </source>
</evidence>
<dbReference type="PANTHER" id="PTHR37481:SF1">
    <property type="entry name" value="LIPOPOLYSACCHARIDE EXPORT SYSTEM PROTEIN LPTC"/>
    <property type="match status" value="1"/>
</dbReference>
<keyword evidence="4" id="KW-1133">Transmembrane helix</keyword>
<dbReference type="AlphaFoldDB" id="A0A172YEJ9"/>
<organism evidence="6 7">
    <name type="scientific">Halotalea alkalilenta</name>
    <dbReference type="NCBI Taxonomy" id="376489"/>
    <lineage>
        <taxon>Bacteria</taxon>
        <taxon>Pseudomonadati</taxon>
        <taxon>Pseudomonadota</taxon>
        <taxon>Gammaproteobacteria</taxon>
        <taxon>Oceanospirillales</taxon>
        <taxon>Halomonadaceae</taxon>
        <taxon>Halotalea</taxon>
    </lineage>
</organism>
<evidence type="ECO:0008006" key="8">
    <source>
        <dbReference type="Google" id="ProtNLM"/>
    </source>
</evidence>
<dbReference type="PANTHER" id="PTHR37481">
    <property type="entry name" value="LIPOPOLYSACCHARIDE EXPORT SYSTEM PROTEIN LPTC"/>
    <property type="match status" value="1"/>
</dbReference>
<evidence type="ECO:0000313" key="6">
    <source>
        <dbReference type="EMBL" id="ANF57512.1"/>
    </source>
</evidence>
<evidence type="ECO:0000256" key="4">
    <source>
        <dbReference type="ARBA" id="ARBA00022989"/>
    </source>
</evidence>
<gene>
    <name evidence="6" type="ORF">A5892_08580</name>
</gene>
<reference evidence="6 7" key="1">
    <citation type="submission" date="2016-04" db="EMBL/GenBank/DDBJ databases">
        <title>Complete Genome Sequence of Halotalea alkalilenta IHB B 13600.</title>
        <authorList>
            <person name="Swarnkar M.K."/>
            <person name="Sharma A."/>
            <person name="Kaushal K."/>
            <person name="Soni R."/>
            <person name="Rana S."/>
            <person name="Singh A.K."/>
            <person name="Gulati A."/>
        </authorList>
    </citation>
    <scope>NUCLEOTIDE SEQUENCE [LARGE SCALE GENOMIC DNA]</scope>
    <source>
        <strain evidence="6 7">IHB B 13600</strain>
    </source>
</reference>
<sequence length="190" mass="21608">MAWLKRNANRLWLVMILLAVGGVLALIDQRGELLSPGPLPDSSEGEPDYYLEQVVYTRFDQQGRPYQTLESPRVTHISDSDVSLADTPVIGLIDENERHWRITGDHGRVGPGGDRITLSGNARAVQPDDLWRLETDTLEYDRDSARVWSDSESRFFQGEQRTRGDRFQAWINEDRMLLEGNVSGTLLPDR</sequence>
<dbReference type="EMBL" id="CP015243">
    <property type="protein sequence ID" value="ANF57512.1"/>
    <property type="molecule type" value="Genomic_DNA"/>
</dbReference>
<proteinExistence type="predicted"/>
<keyword evidence="3" id="KW-0812">Transmembrane</keyword>
<dbReference type="GO" id="GO:0015221">
    <property type="term" value="F:lipopolysaccharide transmembrane transporter activity"/>
    <property type="evidence" value="ECO:0007669"/>
    <property type="project" value="InterPro"/>
</dbReference>
<dbReference type="NCBIfam" id="TIGR04409">
    <property type="entry name" value="LptC_YrbK"/>
    <property type="match status" value="1"/>
</dbReference>
<dbReference type="InterPro" id="IPR010664">
    <property type="entry name" value="LipoPS_assembly_LptC-rel"/>
</dbReference>
<dbReference type="GO" id="GO:0017089">
    <property type="term" value="F:glycolipid transfer activity"/>
    <property type="evidence" value="ECO:0007669"/>
    <property type="project" value="TreeGrafter"/>
</dbReference>